<name>A0ABT2I3N6_9SPHN</name>
<gene>
    <name evidence="2" type="ORF">NZK81_06820</name>
</gene>
<reference evidence="2" key="1">
    <citation type="submission" date="2022-09" db="EMBL/GenBank/DDBJ databases">
        <title>Novosphingobium sp. Nov., a polycyclic aromatic hydrocarbon-degrading bacterium isolated form mangrove sediments in HongKong.</title>
        <authorList>
            <person name="Hu Z."/>
        </authorList>
    </citation>
    <scope>NUCLEOTIDE SEQUENCE</scope>
    <source>
        <strain evidence="2">HK4-1</strain>
    </source>
</reference>
<dbReference type="EMBL" id="JANZXA010000003">
    <property type="protein sequence ID" value="MCT2399253.1"/>
    <property type="molecule type" value="Genomic_DNA"/>
</dbReference>
<dbReference type="Gene3D" id="3.20.20.70">
    <property type="entry name" value="Aldolase class I"/>
    <property type="match status" value="1"/>
</dbReference>
<dbReference type="Proteomes" id="UP001165583">
    <property type="component" value="Unassembled WGS sequence"/>
</dbReference>
<protein>
    <submittedName>
        <fullName evidence="2">Thiamine phosphate synthase</fullName>
    </submittedName>
</protein>
<evidence type="ECO:0000259" key="1">
    <source>
        <dbReference type="Pfam" id="PF02581"/>
    </source>
</evidence>
<evidence type="ECO:0000313" key="2">
    <source>
        <dbReference type="EMBL" id="MCT2399253.1"/>
    </source>
</evidence>
<keyword evidence="3" id="KW-1185">Reference proteome</keyword>
<dbReference type="InterPro" id="IPR022998">
    <property type="entry name" value="ThiamineP_synth_TenI"/>
</dbReference>
<organism evidence="2 3">
    <name type="scientific">Novosphingobium mangrovi</name>
    <name type="common">ex Huang et al. 2023</name>
    <dbReference type="NCBI Taxonomy" id="2976432"/>
    <lineage>
        <taxon>Bacteria</taxon>
        <taxon>Pseudomonadati</taxon>
        <taxon>Pseudomonadota</taxon>
        <taxon>Alphaproteobacteria</taxon>
        <taxon>Sphingomonadales</taxon>
        <taxon>Sphingomonadaceae</taxon>
        <taxon>Novosphingobium</taxon>
    </lineage>
</organism>
<dbReference type="SUPFAM" id="SSF51391">
    <property type="entry name" value="Thiamin phosphate synthase"/>
    <property type="match status" value="1"/>
</dbReference>
<dbReference type="InterPro" id="IPR036206">
    <property type="entry name" value="ThiamineP_synth_sf"/>
</dbReference>
<comment type="caution">
    <text evidence="2">The sequence shown here is derived from an EMBL/GenBank/DDBJ whole genome shotgun (WGS) entry which is preliminary data.</text>
</comment>
<evidence type="ECO:0000313" key="3">
    <source>
        <dbReference type="Proteomes" id="UP001165583"/>
    </source>
</evidence>
<dbReference type="InterPro" id="IPR013785">
    <property type="entry name" value="Aldolase_TIM"/>
</dbReference>
<sequence>MRRCYSDCVPNRQPPLPDIWLVSDARNDAALERILARLPRGSGLIFRHYHLDDKARRARFARLARTARRHGHCVVLSGSAREARRWNAGGAYGAPDRLARGPAMLRLATVHSLHELAKAHHARADAVLISPVFATRSHPGAGTLGPVRFRLLAIRSRVPVIALGGMTAQRARCMGASKWAAIQGLAERPTAMFPLHS</sequence>
<accession>A0ABT2I3N6</accession>
<dbReference type="Pfam" id="PF02581">
    <property type="entry name" value="TMP-TENI"/>
    <property type="match status" value="1"/>
</dbReference>
<feature type="domain" description="Thiamine phosphate synthase/TenI" evidence="1">
    <location>
        <begin position="22"/>
        <end position="180"/>
    </location>
</feature>
<proteinExistence type="predicted"/>
<dbReference type="RefSeq" id="WP_260045194.1">
    <property type="nucleotide sequence ID" value="NZ_JANZXA010000003.1"/>
</dbReference>
<dbReference type="CDD" id="cd00564">
    <property type="entry name" value="TMP_TenI"/>
    <property type="match status" value="1"/>
</dbReference>